<evidence type="ECO:0000256" key="10">
    <source>
        <dbReference type="ARBA" id="ARBA00023065"/>
    </source>
</evidence>
<dbReference type="PANTHER" id="PTHR47685">
    <property type="entry name" value="MAGNESIUM TRANSPORT PROTEIN CORA"/>
    <property type="match status" value="1"/>
</dbReference>
<protein>
    <recommendedName>
        <fullName evidence="3 13">Magnesium transport protein CorA</fullName>
    </recommendedName>
</protein>
<keyword evidence="6" id="KW-0997">Cell inner membrane</keyword>
<dbReference type="SUPFAM" id="SSF144083">
    <property type="entry name" value="Magnesium transport protein CorA, transmembrane region"/>
    <property type="match status" value="1"/>
</dbReference>
<keyword evidence="15" id="KW-1185">Reference proteome</keyword>
<evidence type="ECO:0000256" key="1">
    <source>
        <dbReference type="ARBA" id="ARBA00004429"/>
    </source>
</evidence>
<gene>
    <name evidence="13" type="primary">corA</name>
    <name evidence="14" type="ORF">BDD26_0307</name>
</gene>
<evidence type="ECO:0000313" key="14">
    <source>
        <dbReference type="EMBL" id="REF25777.1"/>
    </source>
</evidence>
<evidence type="ECO:0000256" key="12">
    <source>
        <dbReference type="ARBA" id="ARBA00034269"/>
    </source>
</evidence>
<dbReference type="CDD" id="cd12835">
    <property type="entry name" value="EcCorA-like_1"/>
    <property type="match status" value="1"/>
</dbReference>
<feature type="transmembrane region" description="Helical" evidence="13">
    <location>
        <begin position="290"/>
        <end position="310"/>
    </location>
</feature>
<dbReference type="PANTHER" id="PTHR47685:SF1">
    <property type="entry name" value="MAGNESIUM TRANSPORT PROTEIN CORA"/>
    <property type="match status" value="1"/>
</dbReference>
<comment type="function">
    <text evidence="13">Mediates influx of magnesium ions.</text>
</comment>
<evidence type="ECO:0000256" key="5">
    <source>
        <dbReference type="ARBA" id="ARBA00022475"/>
    </source>
</evidence>
<evidence type="ECO:0000256" key="3">
    <source>
        <dbReference type="ARBA" id="ARBA00019439"/>
    </source>
</evidence>
<dbReference type="GO" id="GO:0015099">
    <property type="term" value="F:nickel cation transmembrane transporter activity"/>
    <property type="evidence" value="ECO:0007669"/>
    <property type="project" value="TreeGrafter"/>
</dbReference>
<dbReference type="RefSeq" id="WP_115825356.1">
    <property type="nucleotide sequence ID" value="NZ_QTUB01000001.1"/>
</dbReference>
<dbReference type="InterPro" id="IPR050829">
    <property type="entry name" value="CorA_MIT"/>
</dbReference>
<keyword evidence="9 13" id="KW-1133">Transmembrane helix</keyword>
<keyword evidence="11 13" id="KW-0472">Membrane</keyword>
<feature type="transmembrane region" description="Helical" evidence="13">
    <location>
        <begin position="255"/>
        <end position="278"/>
    </location>
</feature>
<name>A0A3D9U988_9GAMM</name>
<evidence type="ECO:0000256" key="11">
    <source>
        <dbReference type="ARBA" id="ARBA00023136"/>
    </source>
</evidence>
<keyword evidence="4 13" id="KW-0813">Transport</keyword>
<evidence type="ECO:0000256" key="7">
    <source>
        <dbReference type="ARBA" id="ARBA00022692"/>
    </source>
</evidence>
<accession>A0A3D9U988</accession>
<dbReference type="FunFam" id="1.20.58.340:FF:000001">
    <property type="entry name" value="Magnesium transport protein CorA"/>
    <property type="match status" value="1"/>
</dbReference>
<dbReference type="NCBIfam" id="TIGR00383">
    <property type="entry name" value="corA"/>
    <property type="match status" value="1"/>
</dbReference>
<keyword evidence="10 13" id="KW-0406">Ion transport</keyword>
<evidence type="ECO:0000256" key="2">
    <source>
        <dbReference type="ARBA" id="ARBA00009765"/>
    </source>
</evidence>
<dbReference type="GO" id="GO:0015095">
    <property type="term" value="F:magnesium ion transmembrane transporter activity"/>
    <property type="evidence" value="ECO:0007669"/>
    <property type="project" value="UniProtKB-UniRule"/>
</dbReference>
<dbReference type="InterPro" id="IPR045863">
    <property type="entry name" value="CorA_TM1_TM2"/>
</dbReference>
<organism evidence="14 15">
    <name type="scientific">Xenorhabdus cabanillasii</name>
    <dbReference type="NCBI Taxonomy" id="351673"/>
    <lineage>
        <taxon>Bacteria</taxon>
        <taxon>Pseudomonadati</taxon>
        <taxon>Pseudomonadota</taxon>
        <taxon>Gammaproteobacteria</taxon>
        <taxon>Enterobacterales</taxon>
        <taxon>Morganellaceae</taxon>
        <taxon>Xenorhabdus</taxon>
    </lineage>
</organism>
<dbReference type="SUPFAM" id="SSF143865">
    <property type="entry name" value="CorA soluble domain-like"/>
    <property type="match status" value="1"/>
</dbReference>
<evidence type="ECO:0000256" key="13">
    <source>
        <dbReference type="RuleBase" id="RU362010"/>
    </source>
</evidence>
<dbReference type="GO" id="GO:0005886">
    <property type="term" value="C:plasma membrane"/>
    <property type="evidence" value="ECO:0007669"/>
    <property type="project" value="UniProtKB-SubCell"/>
</dbReference>
<evidence type="ECO:0000256" key="6">
    <source>
        <dbReference type="ARBA" id="ARBA00022519"/>
    </source>
</evidence>
<comment type="similarity">
    <text evidence="2 13">Belongs to the CorA metal ion transporter (MIT) (TC 1.A.35) family.</text>
</comment>
<keyword evidence="5 13" id="KW-1003">Cell membrane</keyword>
<dbReference type="Gene3D" id="1.20.58.340">
    <property type="entry name" value="Magnesium transport protein CorA, transmembrane region"/>
    <property type="match status" value="1"/>
</dbReference>
<evidence type="ECO:0000256" key="9">
    <source>
        <dbReference type="ARBA" id="ARBA00022989"/>
    </source>
</evidence>
<dbReference type="Pfam" id="PF01544">
    <property type="entry name" value="CorA"/>
    <property type="match status" value="1"/>
</dbReference>
<proteinExistence type="inferred from homology"/>
<keyword evidence="7 13" id="KW-0812">Transmembrane</keyword>
<dbReference type="InterPro" id="IPR004488">
    <property type="entry name" value="Mg/Co-transport_prot_CorA"/>
</dbReference>
<dbReference type="EMBL" id="QTUB01000001">
    <property type="protein sequence ID" value="REF25777.1"/>
    <property type="molecule type" value="Genomic_DNA"/>
</dbReference>
<reference evidence="14 15" key="1">
    <citation type="submission" date="2018-08" db="EMBL/GenBank/DDBJ databases">
        <title>Genomic Encyclopedia of Archaeal and Bacterial Type Strains, Phase II (KMG-II): from individual species to whole genera.</title>
        <authorList>
            <person name="Goeker M."/>
        </authorList>
    </citation>
    <scope>NUCLEOTIDE SEQUENCE [LARGE SCALE GENOMIC DNA]</scope>
    <source>
        <strain evidence="14 15">DSM 17905</strain>
    </source>
</reference>
<evidence type="ECO:0000313" key="15">
    <source>
        <dbReference type="Proteomes" id="UP000256294"/>
    </source>
</evidence>
<evidence type="ECO:0000256" key="8">
    <source>
        <dbReference type="ARBA" id="ARBA00022842"/>
    </source>
</evidence>
<dbReference type="GO" id="GO:0015087">
    <property type="term" value="F:cobalt ion transmembrane transporter activity"/>
    <property type="evidence" value="ECO:0007669"/>
    <property type="project" value="UniProtKB-UniRule"/>
</dbReference>
<comment type="subcellular location">
    <subcellularLocation>
        <location evidence="1">Cell inner membrane</location>
        <topology evidence="1">Multi-pass membrane protein</topology>
    </subcellularLocation>
    <subcellularLocation>
        <location evidence="13">Membrane</location>
        <topology evidence="13">Multi-pass membrane protein</topology>
    </subcellularLocation>
</comment>
<dbReference type="InterPro" id="IPR045861">
    <property type="entry name" value="CorA_cytoplasmic_dom"/>
</dbReference>
<keyword evidence="8 13" id="KW-0460">Magnesium</keyword>
<comment type="catalytic activity">
    <reaction evidence="12">
        <text>Mg(2+)(in) = Mg(2+)(out)</text>
        <dbReference type="Rhea" id="RHEA:29827"/>
        <dbReference type="ChEBI" id="CHEBI:18420"/>
    </reaction>
</comment>
<sequence length="316" mass="36443">MLNAFKLENNRLLRLELEEGDKLSDSMWVDLVGLGDNDRLRVQNELGQALATRTELDDIEASARFFEDEDGMHVHSFFYFEDAEDHAGNSTVAFTIRDGRLYTLRERELPAFRLYRMRARNQTMVDGNAYELLMDLFETKIEQLADVIENIYSVLESLSRVIMNGKQGDEFDSALSNLAEQEDIGWKVRLCLMDSQRALNFLVRRARLPANQLEQAREILRDIESLLPHNESLFQKVNFLMQAAMGFINIEQSRIIKIFSVVSVVFLPPTLVASSYGMNFEFMPELHWTFGYPGAIGLMIAAGLAPYLYFKRKNWL</sequence>
<dbReference type="AlphaFoldDB" id="A0A3D9U988"/>
<comment type="caution">
    <text evidence="14">The sequence shown here is derived from an EMBL/GenBank/DDBJ whole genome shotgun (WGS) entry which is preliminary data.</text>
</comment>
<evidence type="ECO:0000256" key="4">
    <source>
        <dbReference type="ARBA" id="ARBA00022448"/>
    </source>
</evidence>
<dbReference type="Proteomes" id="UP000256294">
    <property type="component" value="Unassembled WGS sequence"/>
</dbReference>
<dbReference type="InterPro" id="IPR002523">
    <property type="entry name" value="MgTranspt_CorA/ZnTranspt_ZntB"/>
</dbReference>